<dbReference type="InterPro" id="IPR051684">
    <property type="entry name" value="Electron_Trans/Redox"/>
</dbReference>
<reference evidence="9" key="1">
    <citation type="submission" date="2019-08" db="EMBL/GenBank/DDBJ databases">
        <authorList>
            <person name="Kucharzyk K."/>
            <person name="Murdoch R.W."/>
            <person name="Higgins S."/>
            <person name="Loffler F."/>
        </authorList>
    </citation>
    <scope>NUCLEOTIDE SEQUENCE</scope>
</reference>
<dbReference type="PANTHER" id="PTHR30176:SF3">
    <property type="entry name" value="FERREDOXIN-TYPE PROTEIN NAPH"/>
    <property type="match status" value="1"/>
</dbReference>
<evidence type="ECO:0000256" key="3">
    <source>
        <dbReference type="ARBA" id="ARBA00022723"/>
    </source>
</evidence>
<evidence type="ECO:0000259" key="8">
    <source>
        <dbReference type="PROSITE" id="PS51379"/>
    </source>
</evidence>
<dbReference type="GO" id="GO:0016491">
    <property type="term" value="F:oxidoreductase activity"/>
    <property type="evidence" value="ECO:0007669"/>
    <property type="project" value="UniProtKB-KW"/>
</dbReference>
<gene>
    <name evidence="9" type="primary">ndhI_69</name>
    <name evidence="9" type="ORF">SDC9_85598</name>
</gene>
<keyword evidence="3" id="KW-0479">Metal-binding</keyword>
<protein>
    <submittedName>
        <fullName evidence="9">NAD(P)H-quinone oxidoreductase subunit I, chloroplastic</fullName>
        <ecNumber evidence="9">1.6.5.11</ecNumber>
    </submittedName>
</protein>
<evidence type="ECO:0000313" key="9">
    <source>
        <dbReference type="EMBL" id="MPM38967.1"/>
    </source>
</evidence>
<keyword evidence="1" id="KW-0813">Transport</keyword>
<dbReference type="GO" id="GO:0046872">
    <property type="term" value="F:metal ion binding"/>
    <property type="evidence" value="ECO:0007669"/>
    <property type="project" value="UniProtKB-KW"/>
</dbReference>
<keyword evidence="9" id="KW-0560">Oxidoreductase</keyword>
<feature type="transmembrane region" description="Helical" evidence="7">
    <location>
        <begin position="109"/>
        <end position="132"/>
    </location>
</feature>
<feature type="transmembrane region" description="Helical" evidence="7">
    <location>
        <begin position="170"/>
        <end position="192"/>
    </location>
</feature>
<proteinExistence type="predicted"/>
<evidence type="ECO:0000256" key="7">
    <source>
        <dbReference type="SAM" id="Phobius"/>
    </source>
</evidence>
<feature type="transmembrane region" description="Helical" evidence="7">
    <location>
        <begin position="47"/>
        <end position="68"/>
    </location>
</feature>
<dbReference type="Pfam" id="PF12801">
    <property type="entry name" value="Fer4_5"/>
    <property type="match status" value="2"/>
</dbReference>
<dbReference type="Pfam" id="PF12838">
    <property type="entry name" value="Fer4_7"/>
    <property type="match status" value="1"/>
</dbReference>
<dbReference type="CDD" id="cd16373">
    <property type="entry name" value="DMSOR_beta_like"/>
    <property type="match status" value="1"/>
</dbReference>
<dbReference type="InterPro" id="IPR017896">
    <property type="entry name" value="4Fe4S_Fe-S-bd"/>
</dbReference>
<dbReference type="GO" id="GO:0051539">
    <property type="term" value="F:4 iron, 4 sulfur cluster binding"/>
    <property type="evidence" value="ECO:0007669"/>
    <property type="project" value="UniProtKB-KW"/>
</dbReference>
<dbReference type="InterPro" id="IPR017900">
    <property type="entry name" value="4Fe4S_Fe_S_CS"/>
</dbReference>
<dbReference type="PROSITE" id="PS00198">
    <property type="entry name" value="4FE4S_FER_1"/>
    <property type="match status" value="2"/>
</dbReference>
<feature type="domain" description="4Fe-4S ferredoxin-type" evidence="8">
    <location>
        <begin position="335"/>
        <end position="364"/>
    </location>
</feature>
<organism evidence="9">
    <name type="scientific">bioreactor metagenome</name>
    <dbReference type="NCBI Taxonomy" id="1076179"/>
    <lineage>
        <taxon>unclassified sequences</taxon>
        <taxon>metagenomes</taxon>
        <taxon>ecological metagenomes</taxon>
    </lineage>
</organism>
<evidence type="ECO:0000256" key="2">
    <source>
        <dbReference type="ARBA" id="ARBA00022485"/>
    </source>
</evidence>
<dbReference type="AlphaFoldDB" id="A0A644ZE52"/>
<sequence>MYKFLKNTRVVLSIIFLVAISLSFVYLSKDGTSLFAGFLKFQFVPSVLGLLTGSFIAFLVLFILTLLFGRIYCSVLCPVGVLQDVVTKIACRFKTKKNRRFNYDKPKNILRYIVLAIVGLPFIFGITLPLVFLDPYSNYGRIANQLFRKGEILLNNQLANFFPETLYHKVFTGFVLGSFLFSVVFLLVVVVMSSLRGRLYCNTICPVGTILGMISRISLFKPIINKEKCTTCRMCEFKCKSQCIDLATKEIDHSRCVTCFNCVDTCKFGAVKYRLSFGSSKSSESSDNKEPKSGRREAMIAMGLIGTALATRAFDKFQFGQAKPKIVGIAPPGAKSIAHLKKHCTSCHACIAACPNGIIKPAVVEYGIDGIMLPVLNFKDHFCGYECNLCSQVCPNGALLPLTKEEKQLTQIGKVEFTLEKCIVHTDGTDCGACDEHCPTKAITMVPYGDTSLFIPSVNQSICIGCGGCEYICPSKEKAMIVHANEIHAIAQKPTKEEQKKVKVDEFGF</sequence>
<feature type="transmembrane region" description="Helical" evidence="7">
    <location>
        <begin position="7"/>
        <end position="27"/>
    </location>
</feature>
<evidence type="ECO:0000256" key="1">
    <source>
        <dbReference type="ARBA" id="ARBA00022448"/>
    </source>
</evidence>
<dbReference type="EC" id="1.6.5.11" evidence="9"/>
<accession>A0A644ZE52</accession>
<keyword evidence="2" id="KW-0004">4Fe-4S</keyword>
<feature type="domain" description="4Fe-4S ferredoxin-type" evidence="8">
    <location>
        <begin position="250"/>
        <end position="276"/>
    </location>
</feature>
<dbReference type="Pfam" id="PF13187">
    <property type="entry name" value="Fer4_9"/>
    <property type="match status" value="1"/>
</dbReference>
<feature type="domain" description="4Fe-4S ferredoxin-type" evidence="8">
    <location>
        <begin position="454"/>
        <end position="485"/>
    </location>
</feature>
<keyword evidence="6" id="KW-0411">Iron-sulfur</keyword>
<evidence type="ECO:0000256" key="4">
    <source>
        <dbReference type="ARBA" id="ARBA00022982"/>
    </source>
</evidence>
<evidence type="ECO:0000256" key="6">
    <source>
        <dbReference type="ARBA" id="ARBA00023014"/>
    </source>
</evidence>
<keyword evidence="7" id="KW-0472">Membrane</keyword>
<keyword evidence="5" id="KW-0408">Iron</keyword>
<dbReference type="PROSITE" id="PS51379">
    <property type="entry name" value="4FE4S_FER_2"/>
    <property type="match status" value="6"/>
</dbReference>
<keyword evidence="7" id="KW-0812">Transmembrane</keyword>
<feature type="domain" description="4Fe-4S ferredoxin-type" evidence="8">
    <location>
        <begin position="372"/>
        <end position="405"/>
    </location>
</feature>
<evidence type="ECO:0000256" key="5">
    <source>
        <dbReference type="ARBA" id="ARBA00023004"/>
    </source>
</evidence>
<feature type="domain" description="4Fe-4S ferredoxin-type" evidence="8">
    <location>
        <begin position="220"/>
        <end position="249"/>
    </location>
</feature>
<dbReference type="Gene3D" id="3.30.70.20">
    <property type="match status" value="3"/>
</dbReference>
<dbReference type="GO" id="GO:0005886">
    <property type="term" value="C:plasma membrane"/>
    <property type="evidence" value="ECO:0007669"/>
    <property type="project" value="TreeGrafter"/>
</dbReference>
<keyword evidence="7" id="KW-1133">Transmembrane helix</keyword>
<comment type="caution">
    <text evidence="9">The sequence shown here is derived from an EMBL/GenBank/DDBJ whole genome shotgun (WGS) entry which is preliminary data.</text>
</comment>
<feature type="domain" description="4Fe-4S ferredoxin-type" evidence="8">
    <location>
        <begin position="413"/>
        <end position="448"/>
    </location>
</feature>
<name>A0A644ZE52_9ZZZZ</name>
<dbReference type="PANTHER" id="PTHR30176">
    <property type="entry name" value="FERREDOXIN-TYPE PROTEIN NAPH"/>
    <property type="match status" value="1"/>
</dbReference>
<keyword evidence="4" id="KW-0249">Electron transport</keyword>
<feature type="transmembrane region" description="Helical" evidence="7">
    <location>
        <begin position="199"/>
        <end position="219"/>
    </location>
</feature>
<dbReference type="SUPFAM" id="SSF54862">
    <property type="entry name" value="4Fe-4S ferredoxins"/>
    <property type="match status" value="2"/>
</dbReference>
<dbReference type="EMBL" id="VSSQ01008477">
    <property type="protein sequence ID" value="MPM38967.1"/>
    <property type="molecule type" value="Genomic_DNA"/>
</dbReference>